<evidence type="ECO:0000313" key="3">
    <source>
        <dbReference type="Proteomes" id="UP000324222"/>
    </source>
</evidence>
<proteinExistence type="predicted"/>
<protein>
    <submittedName>
        <fullName evidence="2">Uncharacterized protein</fullName>
    </submittedName>
</protein>
<name>A0A5B7DV77_PORTR</name>
<dbReference type="EMBL" id="VSRR010001455">
    <property type="protein sequence ID" value="MPC25390.1"/>
    <property type="molecule type" value="Genomic_DNA"/>
</dbReference>
<keyword evidence="1" id="KW-0812">Transmembrane</keyword>
<dbReference type="Proteomes" id="UP000324222">
    <property type="component" value="Unassembled WGS sequence"/>
</dbReference>
<accession>A0A5B7DV77</accession>
<evidence type="ECO:0000313" key="2">
    <source>
        <dbReference type="EMBL" id="MPC25390.1"/>
    </source>
</evidence>
<organism evidence="2 3">
    <name type="scientific">Portunus trituberculatus</name>
    <name type="common">Swimming crab</name>
    <name type="synonym">Neptunus trituberculatus</name>
    <dbReference type="NCBI Taxonomy" id="210409"/>
    <lineage>
        <taxon>Eukaryota</taxon>
        <taxon>Metazoa</taxon>
        <taxon>Ecdysozoa</taxon>
        <taxon>Arthropoda</taxon>
        <taxon>Crustacea</taxon>
        <taxon>Multicrustacea</taxon>
        <taxon>Malacostraca</taxon>
        <taxon>Eumalacostraca</taxon>
        <taxon>Eucarida</taxon>
        <taxon>Decapoda</taxon>
        <taxon>Pleocyemata</taxon>
        <taxon>Brachyura</taxon>
        <taxon>Eubrachyura</taxon>
        <taxon>Portunoidea</taxon>
        <taxon>Portunidae</taxon>
        <taxon>Portuninae</taxon>
        <taxon>Portunus</taxon>
    </lineage>
</organism>
<keyword evidence="3" id="KW-1185">Reference proteome</keyword>
<keyword evidence="1" id="KW-0472">Membrane</keyword>
<reference evidence="2 3" key="1">
    <citation type="submission" date="2019-05" db="EMBL/GenBank/DDBJ databases">
        <title>Another draft genome of Portunus trituberculatus and its Hox gene families provides insights of decapod evolution.</title>
        <authorList>
            <person name="Jeong J.-H."/>
            <person name="Song I."/>
            <person name="Kim S."/>
            <person name="Choi T."/>
            <person name="Kim D."/>
            <person name="Ryu S."/>
            <person name="Kim W."/>
        </authorList>
    </citation>
    <scope>NUCLEOTIDE SEQUENCE [LARGE SCALE GENOMIC DNA]</scope>
    <source>
        <tissue evidence="2">Muscle</tissue>
    </source>
</reference>
<feature type="transmembrane region" description="Helical" evidence="1">
    <location>
        <begin position="52"/>
        <end position="71"/>
    </location>
</feature>
<evidence type="ECO:0000256" key="1">
    <source>
        <dbReference type="SAM" id="Phobius"/>
    </source>
</evidence>
<comment type="caution">
    <text evidence="2">The sequence shown here is derived from an EMBL/GenBank/DDBJ whole genome shotgun (WGS) entry which is preliminary data.</text>
</comment>
<keyword evidence="1" id="KW-1133">Transmembrane helix</keyword>
<dbReference type="AlphaFoldDB" id="A0A5B7DV77"/>
<sequence length="73" mass="7780">MVSEAPSKSSRHATCSTASSLVHHPAFTRSHESVSSYFCIAGTPHDPEHTEILTLALLLALVLVLALPLVWSG</sequence>
<gene>
    <name evidence="2" type="ORF">E2C01_018500</name>
</gene>